<evidence type="ECO:0000313" key="1">
    <source>
        <dbReference type="EMBL" id="KAK3060019.1"/>
    </source>
</evidence>
<evidence type="ECO:0000313" key="2">
    <source>
        <dbReference type="Proteomes" id="UP001186974"/>
    </source>
</evidence>
<dbReference type="Proteomes" id="UP001186974">
    <property type="component" value="Unassembled WGS sequence"/>
</dbReference>
<proteinExistence type="predicted"/>
<reference evidence="1" key="1">
    <citation type="submission" date="2024-09" db="EMBL/GenBank/DDBJ databases">
        <title>Black Yeasts Isolated from many extreme environments.</title>
        <authorList>
            <person name="Coleine C."/>
            <person name="Stajich J.E."/>
            <person name="Selbmann L."/>
        </authorList>
    </citation>
    <scope>NUCLEOTIDE SEQUENCE</scope>
    <source>
        <strain evidence="1">CCFEE 5737</strain>
    </source>
</reference>
<protein>
    <submittedName>
        <fullName evidence="1">Uncharacterized protein</fullName>
    </submittedName>
</protein>
<comment type="caution">
    <text evidence="1">The sequence shown here is derived from an EMBL/GenBank/DDBJ whole genome shotgun (WGS) entry which is preliminary data.</text>
</comment>
<accession>A0ACC3D0H7</accession>
<keyword evidence="2" id="KW-1185">Reference proteome</keyword>
<gene>
    <name evidence="1" type="ORF">LTS18_009518</name>
</gene>
<name>A0ACC3D0H7_9PEZI</name>
<sequence>MGESAPSSVPPWDEKSEEQRGIGDPEVDTDREMDRSHGVEADRDRDEEELELDGERKKNAGNDPETGLERTKSAVSIAQTLSPLHEFFFVAVVCMAQFMTQVGLGQCISIIHIIGASFNITNPGELSWLIAAYSLTVGTFILISGRFGDLF</sequence>
<dbReference type="EMBL" id="JAWDJW010008918">
    <property type="protein sequence ID" value="KAK3060019.1"/>
    <property type="molecule type" value="Genomic_DNA"/>
</dbReference>
<feature type="non-terminal residue" evidence="1">
    <location>
        <position position="151"/>
    </location>
</feature>
<organism evidence="1 2">
    <name type="scientific">Coniosporium uncinatum</name>
    <dbReference type="NCBI Taxonomy" id="93489"/>
    <lineage>
        <taxon>Eukaryota</taxon>
        <taxon>Fungi</taxon>
        <taxon>Dikarya</taxon>
        <taxon>Ascomycota</taxon>
        <taxon>Pezizomycotina</taxon>
        <taxon>Dothideomycetes</taxon>
        <taxon>Dothideomycetes incertae sedis</taxon>
        <taxon>Coniosporium</taxon>
    </lineage>
</organism>